<dbReference type="NCBIfam" id="TIGR00180">
    <property type="entry name" value="parB_part"/>
    <property type="match status" value="1"/>
</dbReference>
<dbReference type="AlphaFoldDB" id="A0A9X0UFX0"/>
<name>A0A9X0UFX0_9PROT</name>
<keyword evidence="4" id="KW-1185">Reference proteome</keyword>
<dbReference type="GO" id="GO:0005694">
    <property type="term" value="C:chromosome"/>
    <property type="evidence" value="ECO:0007669"/>
    <property type="project" value="TreeGrafter"/>
</dbReference>
<dbReference type="Gene3D" id="3.90.1530.30">
    <property type="match status" value="1"/>
</dbReference>
<dbReference type="InterPro" id="IPR036086">
    <property type="entry name" value="ParB/Sulfiredoxin_sf"/>
</dbReference>
<dbReference type="Gene3D" id="1.10.10.2830">
    <property type="match status" value="1"/>
</dbReference>
<dbReference type="InterPro" id="IPR050336">
    <property type="entry name" value="Chromosome_partition/occlusion"/>
</dbReference>
<comment type="caution">
    <text evidence="3">The sequence shown here is derived from an EMBL/GenBank/DDBJ whole genome shotgun (WGS) entry which is preliminary data.</text>
</comment>
<comment type="similarity">
    <text evidence="1">Belongs to the ParB family.</text>
</comment>
<dbReference type="RefSeq" id="WP_186773166.1">
    <property type="nucleotide sequence ID" value="NZ_JACOMF010000054.1"/>
</dbReference>
<dbReference type="Pfam" id="PF07506">
    <property type="entry name" value="RepB"/>
    <property type="match status" value="1"/>
</dbReference>
<reference evidence="3" key="1">
    <citation type="submission" date="2020-08" db="EMBL/GenBank/DDBJ databases">
        <authorList>
            <person name="Hu Y."/>
            <person name="Nguyen S.V."/>
            <person name="Li F."/>
            <person name="Fanning S."/>
        </authorList>
    </citation>
    <scope>NUCLEOTIDE SEQUENCE</scope>
    <source>
        <strain evidence="3">SYSU D8009</strain>
    </source>
</reference>
<dbReference type="InterPro" id="IPR003115">
    <property type="entry name" value="ParB_N"/>
</dbReference>
<gene>
    <name evidence="3" type="primary">repB</name>
    <name evidence="3" type="ORF">H7965_24340</name>
</gene>
<dbReference type="CDD" id="cd16405">
    <property type="entry name" value="RepB_like_N"/>
    <property type="match status" value="1"/>
</dbReference>
<dbReference type="Proteomes" id="UP000600101">
    <property type="component" value="Unassembled WGS sequence"/>
</dbReference>
<sequence>MNRKQMLKDLLVADPAVEAPPVELRPADAGGRRIPSGAVRAMGIDLSRLQDEAKRAEVLERESRNGQAVLEIDPASVDPSFAEDRIARTSDADYRRLVESMSASGQQVPILLRPHPEAAGRYQVAYGHRRLAAAAELSIAVRAIIRPLTDAELVIAQGKENAERRNLSFIERAMFAAELEARGFDRATLHAALAAHPAEMTRYLAVARAIPRWLVRAIGPAPRAGRPRWMAMAEFAAADGALDPVVGITETEDFRAAPSDTRFSMVYAALQCRSEAAAEPAAAVSPIRDGMSFIHIEELDSGTRFTILKSAPAGLSGYLLGRLRDLVTEFQAEQAAPKRPVE</sequence>
<evidence type="ECO:0000256" key="1">
    <source>
        <dbReference type="ARBA" id="ARBA00006295"/>
    </source>
</evidence>
<dbReference type="GO" id="GO:0003677">
    <property type="term" value="F:DNA binding"/>
    <property type="evidence" value="ECO:0007669"/>
    <property type="project" value="InterPro"/>
</dbReference>
<dbReference type="PANTHER" id="PTHR33375:SF1">
    <property type="entry name" value="CHROMOSOME-PARTITIONING PROTEIN PARB-RELATED"/>
    <property type="match status" value="1"/>
</dbReference>
<dbReference type="SUPFAM" id="SSF109709">
    <property type="entry name" value="KorB DNA-binding domain-like"/>
    <property type="match status" value="1"/>
</dbReference>
<protein>
    <submittedName>
        <fullName evidence="3">Plasmid partitioning protein RepB</fullName>
    </submittedName>
</protein>
<dbReference type="SUPFAM" id="SSF110849">
    <property type="entry name" value="ParB/Sulfiredoxin"/>
    <property type="match status" value="1"/>
</dbReference>
<evidence type="ECO:0000313" key="4">
    <source>
        <dbReference type="Proteomes" id="UP000600101"/>
    </source>
</evidence>
<dbReference type="GO" id="GO:0007059">
    <property type="term" value="P:chromosome segregation"/>
    <property type="evidence" value="ECO:0007669"/>
    <property type="project" value="TreeGrafter"/>
</dbReference>
<evidence type="ECO:0000313" key="3">
    <source>
        <dbReference type="EMBL" id="MBC4018416.1"/>
    </source>
</evidence>
<feature type="domain" description="ParB-like N-terminal" evidence="2">
    <location>
        <begin position="70"/>
        <end position="162"/>
    </location>
</feature>
<dbReference type="InterPro" id="IPR037972">
    <property type="entry name" value="RepB_N"/>
</dbReference>
<proteinExistence type="inferred from homology"/>
<dbReference type="InterPro" id="IPR017819">
    <property type="entry name" value="Plasmid_partition_RepB"/>
</dbReference>
<dbReference type="SMART" id="SM00470">
    <property type="entry name" value="ParB"/>
    <property type="match status" value="1"/>
</dbReference>
<dbReference type="PANTHER" id="PTHR33375">
    <property type="entry name" value="CHROMOSOME-PARTITIONING PROTEIN PARB-RELATED"/>
    <property type="match status" value="1"/>
</dbReference>
<dbReference type="Pfam" id="PF02195">
    <property type="entry name" value="ParB_N"/>
    <property type="match status" value="1"/>
</dbReference>
<dbReference type="NCBIfam" id="TIGR03454">
    <property type="entry name" value="partition_RepB"/>
    <property type="match status" value="1"/>
</dbReference>
<evidence type="ECO:0000259" key="2">
    <source>
        <dbReference type="SMART" id="SM00470"/>
    </source>
</evidence>
<dbReference type="EMBL" id="JACOMF010000054">
    <property type="protein sequence ID" value="MBC4018416.1"/>
    <property type="molecule type" value="Genomic_DNA"/>
</dbReference>
<dbReference type="InterPro" id="IPR011111">
    <property type="entry name" value="Plasmid_RepB"/>
</dbReference>
<organism evidence="3 4">
    <name type="scientific">Siccirubricoccus deserti</name>
    <dbReference type="NCBI Taxonomy" id="2013562"/>
    <lineage>
        <taxon>Bacteria</taxon>
        <taxon>Pseudomonadati</taxon>
        <taxon>Pseudomonadota</taxon>
        <taxon>Alphaproteobacteria</taxon>
        <taxon>Acetobacterales</taxon>
        <taxon>Roseomonadaceae</taxon>
        <taxon>Siccirubricoccus</taxon>
    </lineage>
</organism>
<dbReference type="InterPro" id="IPR004437">
    <property type="entry name" value="ParB/RepB/Spo0J"/>
</dbReference>
<accession>A0A9X0UFX0</accession>